<dbReference type="InterPro" id="IPR000390">
    <property type="entry name" value="Small_drug/metabolite_transptr"/>
</dbReference>
<protein>
    <recommendedName>
        <fullName evidence="8">Guanidinium exporter</fullName>
    </recommendedName>
</protein>
<evidence type="ECO:0000256" key="1">
    <source>
        <dbReference type="ARBA" id="ARBA00004651"/>
    </source>
</evidence>
<evidence type="ECO:0000256" key="7">
    <source>
        <dbReference type="ARBA" id="ARBA00038151"/>
    </source>
</evidence>
<dbReference type="EMBL" id="BSFL01000001">
    <property type="protein sequence ID" value="GLK79314.1"/>
    <property type="molecule type" value="Genomic_DNA"/>
</dbReference>
<evidence type="ECO:0000313" key="12">
    <source>
        <dbReference type="Proteomes" id="UP001143309"/>
    </source>
</evidence>
<evidence type="ECO:0000256" key="9">
    <source>
        <dbReference type="RuleBase" id="RU003942"/>
    </source>
</evidence>
<comment type="similarity">
    <text evidence="7">Belongs to the drug/metabolite transporter (DMT) superfamily. Small multidrug resistance (SMR) (TC 2.A.7.1) family. Gdx/SugE subfamily.</text>
</comment>
<evidence type="ECO:0000256" key="10">
    <source>
        <dbReference type="SAM" id="Phobius"/>
    </source>
</evidence>
<dbReference type="InterPro" id="IPR037185">
    <property type="entry name" value="EmrE-like"/>
</dbReference>
<evidence type="ECO:0000256" key="4">
    <source>
        <dbReference type="ARBA" id="ARBA00022692"/>
    </source>
</evidence>
<evidence type="ECO:0000256" key="6">
    <source>
        <dbReference type="ARBA" id="ARBA00023136"/>
    </source>
</evidence>
<dbReference type="SUPFAM" id="SSF103481">
    <property type="entry name" value="Multidrug resistance efflux transporter EmrE"/>
    <property type="match status" value="1"/>
</dbReference>
<name>A0A9W6N5L2_9HYPH</name>
<comment type="subcellular location">
    <subcellularLocation>
        <location evidence="1 9">Cell membrane</location>
        <topology evidence="1 9">Multi-pass membrane protein</topology>
    </subcellularLocation>
</comment>
<evidence type="ECO:0000256" key="3">
    <source>
        <dbReference type="ARBA" id="ARBA00022475"/>
    </source>
</evidence>
<evidence type="ECO:0000313" key="11">
    <source>
        <dbReference type="EMBL" id="GLK79314.1"/>
    </source>
</evidence>
<keyword evidence="12" id="KW-1185">Reference proteome</keyword>
<dbReference type="Pfam" id="PF00893">
    <property type="entry name" value="Multi_Drug_Res"/>
    <property type="match status" value="1"/>
</dbReference>
<reference evidence="11" key="1">
    <citation type="journal article" date="2014" name="Int. J. Syst. Evol. Microbiol.">
        <title>Complete genome sequence of Corynebacterium casei LMG S-19264T (=DSM 44701T), isolated from a smear-ripened cheese.</title>
        <authorList>
            <consortium name="US DOE Joint Genome Institute (JGI-PGF)"/>
            <person name="Walter F."/>
            <person name="Albersmeier A."/>
            <person name="Kalinowski J."/>
            <person name="Ruckert C."/>
        </authorList>
    </citation>
    <scope>NUCLEOTIDE SEQUENCE</scope>
    <source>
        <strain evidence="11">VKM B-2748</strain>
    </source>
</reference>
<evidence type="ECO:0000256" key="8">
    <source>
        <dbReference type="ARBA" id="ARBA00039168"/>
    </source>
</evidence>
<feature type="transmembrane region" description="Helical" evidence="10">
    <location>
        <begin position="33"/>
        <end position="50"/>
    </location>
</feature>
<keyword evidence="5 10" id="KW-1133">Transmembrane helix</keyword>
<feature type="transmembrane region" description="Helical" evidence="10">
    <location>
        <begin position="57"/>
        <end position="78"/>
    </location>
</feature>
<gene>
    <name evidence="11" type="ORF">GCM10008174_10550</name>
</gene>
<dbReference type="GO" id="GO:0005886">
    <property type="term" value="C:plasma membrane"/>
    <property type="evidence" value="ECO:0007669"/>
    <property type="project" value="UniProtKB-SubCell"/>
</dbReference>
<organism evidence="11 12">
    <name type="scientific">Methylopila turkensis</name>
    <dbReference type="NCBI Taxonomy" id="1437816"/>
    <lineage>
        <taxon>Bacteria</taxon>
        <taxon>Pseudomonadati</taxon>
        <taxon>Pseudomonadota</taxon>
        <taxon>Alphaproteobacteria</taxon>
        <taxon>Hyphomicrobiales</taxon>
        <taxon>Methylopilaceae</taxon>
        <taxon>Methylopila</taxon>
    </lineage>
</organism>
<evidence type="ECO:0000256" key="5">
    <source>
        <dbReference type="ARBA" id="ARBA00022989"/>
    </source>
</evidence>
<keyword evidence="2" id="KW-0813">Transport</keyword>
<evidence type="ECO:0000256" key="2">
    <source>
        <dbReference type="ARBA" id="ARBA00022448"/>
    </source>
</evidence>
<feature type="transmembrane region" description="Helical" evidence="10">
    <location>
        <begin position="84"/>
        <end position="103"/>
    </location>
</feature>
<dbReference type="Proteomes" id="UP001143309">
    <property type="component" value="Unassembled WGS sequence"/>
</dbReference>
<dbReference type="FunFam" id="1.10.3730.20:FF:000001">
    <property type="entry name" value="Quaternary ammonium compound resistance transporter SugE"/>
    <property type="match status" value="1"/>
</dbReference>
<keyword evidence="4 9" id="KW-0812">Transmembrane</keyword>
<comment type="caution">
    <text evidence="11">The sequence shown here is derived from an EMBL/GenBank/DDBJ whole genome shotgun (WGS) entry which is preliminary data.</text>
</comment>
<dbReference type="PANTHER" id="PTHR30561:SF0">
    <property type="entry name" value="GUANIDINIUM EXPORTER"/>
    <property type="match status" value="1"/>
</dbReference>
<dbReference type="InterPro" id="IPR045324">
    <property type="entry name" value="Small_multidrug_res"/>
</dbReference>
<dbReference type="GO" id="GO:1990961">
    <property type="term" value="P:xenobiotic detoxification by transmembrane export across the plasma membrane"/>
    <property type="evidence" value="ECO:0007669"/>
    <property type="project" value="UniProtKB-ARBA"/>
</dbReference>
<keyword evidence="3" id="KW-1003">Cell membrane</keyword>
<keyword evidence="6 10" id="KW-0472">Membrane</keyword>
<sequence length="105" mass="10481">MAWVFLGIAAVFEVIFAFSMKYADGFSKLGPTLVTVVAVAGGIGFLTLALKTLPVSVAYPIWTAVGTLGTVVLGVALLGEALTAVKVVSALAIVGGVAGLKLASA</sequence>
<dbReference type="PANTHER" id="PTHR30561">
    <property type="entry name" value="SMR FAMILY PROTON-DEPENDENT DRUG EFFLUX TRANSPORTER SUGE"/>
    <property type="match status" value="1"/>
</dbReference>
<reference evidence="11" key="2">
    <citation type="submission" date="2023-01" db="EMBL/GenBank/DDBJ databases">
        <authorList>
            <person name="Sun Q."/>
            <person name="Evtushenko L."/>
        </authorList>
    </citation>
    <scope>NUCLEOTIDE SEQUENCE</scope>
    <source>
        <strain evidence="11">VKM B-2748</strain>
    </source>
</reference>
<accession>A0A9W6N5L2</accession>
<dbReference type="AlphaFoldDB" id="A0A9W6N5L2"/>
<dbReference type="RefSeq" id="WP_271199777.1">
    <property type="nucleotide sequence ID" value="NZ_BSFL01000001.1"/>
</dbReference>
<dbReference type="Gene3D" id="1.10.3730.20">
    <property type="match status" value="1"/>
</dbReference>
<proteinExistence type="inferred from homology"/>
<dbReference type="GO" id="GO:0022857">
    <property type="term" value="F:transmembrane transporter activity"/>
    <property type="evidence" value="ECO:0007669"/>
    <property type="project" value="InterPro"/>
</dbReference>